<evidence type="ECO:0000313" key="1">
    <source>
        <dbReference type="EMBL" id="MBO1078657.1"/>
    </source>
</evidence>
<gene>
    <name evidence="1" type="ORF">IAI61_06410</name>
</gene>
<dbReference type="RefSeq" id="WP_207416102.1">
    <property type="nucleotide sequence ID" value="NZ_CP061177.1"/>
</dbReference>
<organism evidence="1 2">
    <name type="scientific">Roseomonas haemaphysalidis</name>
    <dbReference type="NCBI Taxonomy" id="2768162"/>
    <lineage>
        <taxon>Bacteria</taxon>
        <taxon>Pseudomonadati</taxon>
        <taxon>Pseudomonadota</taxon>
        <taxon>Alphaproteobacteria</taxon>
        <taxon>Acetobacterales</taxon>
        <taxon>Roseomonadaceae</taxon>
        <taxon>Roseomonas</taxon>
    </lineage>
</organism>
<name>A0ABS3KMI6_9PROT</name>
<keyword evidence="2" id="KW-1185">Reference proteome</keyword>
<dbReference type="Proteomes" id="UP001518989">
    <property type="component" value="Unassembled WGS sequence"/>
</dbReference>
<protein>
    <submittedName>
        <fullName evidence="1">Uncharacterized protein</fullName>
    </submittedName>
</protein>
<proteinExistence type="predicted"/>
<evidence type="ECO:0000313" key="2">
    <source>
        <dbReference type="Proteomes" id="UP001518989"/>
    </source>
</evidence>
<dbReference type="EMBL" id="JACTNG010000003">
    <property type="protein sequence ID" value="MBO1078657.1"/>
    <property type="molecule type" value="Genomic_DNA"/>
</dbReference>
<reference evidence="1 2" key="1">
    <citation type="submission" date="2020-09" db="EMBL/GenBank/DDBJ databases">
        <title>Roseomonas.</title>
        <authorList>
            <person name="Zhu W."/>
        </authorList>
    </citation>
    <scope>NUCLEOTIDE SEQUENCE [LARGE SCALE GENOMIC DNA]</scope>
    <source>
        <strain evidence="1 2">573</strain>
    </source>
</reference>
<accession>A0ABS3KMI6</accession>
<comment type="caution">
    <text evidence="1">The sequence shown here is derived from an EMBL/GenBank/DDBJ whole genome shotgun (WGS) entry which is preliminary data.</text>
</comment>
<sequence length="101" mass="10898">MRNDKAQWPTSGLLRELSAIEQVFADGNRAVRLSALCWMAAVVASLPPGSGQDAAEDRLSALIAEAALEPQALRDVLAFRRQGMLATPWPTTPTLRRGRAA</sequence>